<keyword evidence="4" id="KW-1185">Reference proteome</keyword>
<dbReference type="PANTHER" id="PTHR48051">
    <property type="match status" value="1"/>
</dbReference>
<dbReference type="InterPro" id="IPR001611">
    <property type="entry name" value="Leu-rich_rpt"/>
</dbReference>
<keyword evidence="2" id="KW-0677">Repeat</keyword>
<dbReference type="Proteomes" id="UP001417504">
    <property type="component" value="Unassembled WGS sequence"/>
</dbReference>
<dbReference type="InterPro" id="IPR003591">
    <property type="entry name" value="Leu-rich_rpt_typical-subtyp"/>
</dbReference>
<dbReference type="InterPro" id="IPR050216">
    <property type="entry name" value="LRR_domain-containing"/>
</dbReference>
<dbReference type="SUPFAM" id="SSF52058">
    <property type="entry name" value="L domain-like"/>
    <property type="match status" value="1"/>
</dbReference>
<protein>
    <submittedName>
        <fullName evidence="3">Uncharacterized protein</fullName>
    </submittedName>
</protein>
<dbReference type="AlphaFoldDB" id="A0AAP0J1D8"/>
<dbReference type="InterPro" id="IPR032675">
    <property type="entry name" value="LRR_dom_sf"/>
</dbReference>
<accession>A0AAP0J1D8</accession>
<keyword evidence="1" id="KW-0433">Leucine-rich repeat</keyword>
<organism evidence="3 4">
    <name type="scientific">Stephania japonica</name>
    <dbReference type="NCBI Taxonomy" id="461633"/>
    <lineage>
        <taxon>Eukaryota</taxon>
        <taxon>Viridiplantae</taxon>
        <taxon>Streptophyta</taxon>
        <taxon>Embryophyta</taxon>
        <taxon>Tracheophyta</taxon>
        <taxon>Spermatophyta</taxon>
        <taxon>Magnoliopsida</taxon>
        <taxon>Ranunculales</taxon>
        <taxon>Menispermaceae</taxon>
        <taxon>Menispermoideae</taxon>
        <taxon>Cissampelideae</taxon>
        <taxon>Stephania</taxon>
    </lineage>
</organism>
<reference evidence="3 4" key="1">
    <citation type="submission" date="2024-01" db="EMBL/GenBank/DDBJ databases">
        <title>Genome assemblies of Stephania.</title>
        <authorList>
            <person name="Yang L."/>
        </authorList>
    </citation>
    <scope>NUCLEOTIDE SEQUENCE [LARGE SCALE GENOMIC DNA]</scope>
    <source>
        <strain evidence="3">QJT</strain>
        <tissue evidence="3">Leaf</tissue>
    </source>
</reference>
<evidence type="ECO:0000256" key="1">
    <source>
        <dbReference type="ARBA" id="ARBA00022614"/>
    </source>
</evidence>
<dbReference type="Pfam" id="PF00560">
    <property type="entry name" value="LRR_1"/>
    <property type="match status" value="3"/>
</dbReference>
<name>A0AAP0J1D8_9MAGN</name>
<dbReference type="GO" id="GO:0005737">
    <property type="term" value="C:cytoplasm"/>
    <property type="evidence" value="ECO:0007669"/>
    <property type="project" value="TreeGrafter"/>
</dbReference>
<evidence type="ECO:0000313" key="4">
    <source>
        <dbReference type="Proteomes" id="UP001417504"/>
    </source>
</evidence>
<evidence type="ECO:0000256" key="2">
    <source>
        <dbReference type="ARBA" id="ARBA00022737"/>
    </source>
</evidence>
<proteinExistence type="predicted"/>
<gene>
    <name evidence="3" type="ORF">Sjap_014194</name>
</gene>
<dbReference type="SMART" id="SM00369">
    <property type="entry name" value="LRR_TYP"/>
    <property type="match status" value="2"/>
</dbReference>
<dbReference type="EMBL" id="JBBNAE010000005">
    <property type="protein sequence ID" value="KAK9124592.1"/>
    <property type="molecule type" value="Genomic_DNA"/>
</dbReference>
<dbReference type="PROSITE" id="PS51450">
    <property type="entry name" value="LRR"/>
    <property type="match status" value="1"/>
</dbReference>
<dbReference type="Gene3D" id="3.80.10.10">
    <property type="entry name" value="Ribonuclease Inhibitor"/>
    <property type="match status" value="1"/>
</dbReference>
<dbReference type="PANTHER" id="PTHR48051:SF1">
    <property type="entry name" value="RAS SUPPRESSOR PROTEIN 1"/>
    <property type="match status" value="1"/>
</dbReference>
<sequence>MNCLCEIPATIGSFSLLQELNLNGNGLEDSYICCLTTLPASLGALTNLKELHLEGNQLSSLPIEIGFLSQLQILKANNNRLSSIPSSIGDCKSLAEVVFWSPVELCIHTHFIMSGKYHFGWRTFLHACGCNI</sequence>
<evidence type="ECO:0000313" key="3">
    <source>
        <dbReference type="EMBL" id="KAK9124592.1"/>
    </source>
</evidence>
<comment type="caution">
    <text evidence="3">The sequence shown here is derived from an EMBL/GenBank/DDBJ whole genome shotgun (WGS) entry which is preliminary data.</text>
</comment>